<keyword evidence="1" id="KW-0732">Signal</keyword>
<proteinExistence type="predicted"/>
<evidence type="ECO:0000256" key="1">
    <source>
        <dbReference type="SAM" id="SignalP"/>
    </source>
</evidence>
<evidence type="ECO:0008006" key="4">
    <source>
        <dbReference type="Google" id="ProtNLM"/>
    </source>
</evidence>
<evidence type="ECO:0000313" key="3">
    <source>
        <dbReference type="Proteomes" id="UP001430193"/>
    </source>
</evidence>
<reference evidence="2" key="1">
    <citation type="submission" date="2020-10" db="EMBL/GenBank/DDBJ databases">
        <title>Phylogeny of dyella-like bacteria.</title>
        <authorList>
            <person name="Fu J."/>
        </authorList>
    </citation>
    <scope>NUCLEOTIDE SEQUENCE</scope>
    <source>
        <strain evidence="2">DHON07</strain>
    </source>
</reference>
<gene>
    <name evidence="2" type="ORF">ISS99_18760</name>
</gene>
<dbReference type="EMBL" id="JADIKF010000040">
    <property type="protein sequence ID" value="MBM7131568.1"/>
    <property type="molecule type" value="Genomic_DNA"/>
</dbReference>
<dbReference type="Proteomes" id="UP001430193">
    <property type="component" value="Unassembled WGS sequence"/>
</dbReference>
<feature type="signal peptide" evidence="1">
    <location>
        <begin position="1"/>
        <end position="20"/>
    </location>
</feature>
<name>A0ABS2KK83_9GAMM</name>
<keyword evidence="3" id="KW-1185">Reference proteome</keyword>
<organism evidence="2 3">
    <name type="scientific">Dyella mobilis</name>
    <dbReference type="NCBI Taxonomy" id="1849582"/>
    <lineage>
        <taxon>Bacteria</taxon>
        <taxon>Pseudomonadati</taxon>
        <taxon>Pseudomonadota</taxon>
        <taxon>Gammaproteobacteria</taxon>
        <taxon>Lysobacterales</taxon>
        <taxon>Rhodanobacteraceae</taxon>
        <taxon>Dyella</taxon>
    </lineage>
</organism>
<evidence type="ECO:0000313" key="2">
    <source>
        <dbReference type="EMBL" id="MBM7131568.1"/>
    </source>
</evidence>
<feature type="chain" id="PRO_5046936269" description="Lipoprotein" evidence="1">
    <location>
        <begin position="21"/>
        <end position="222"/>
    </location>
</feature>
<protein>
    <recommendedName>
        <fullName evidence="4">Lipoprotein</fullName>
    </recommendedName>
</protein>
<accession>A0ABS2KK83</accession>
<comment type="caution">
    <text evidence="2">The sequence shown here is derived from an EMBL/GenBank/DDBJ whole genome shotgun (WGS) entry which is preliminary data.</text>
</comment>
<dbReference type="RefSeq" id="WP_204633127.1">
    <property type="nucleotide sequence ID" value="NZ_BSOC01000001.1"/>
</dbReference>
<sequence>MKFKVMLVALIAAVITLVPGCGIKPTQSIAQMTAGFCSNLGTVNASLDAFNATLTAVPQTHALGVKATNDLAAAKKLAAPLCAAGATVTSTQLQTLVPQILAASAAIVAELPLPPAQQLAIQNGLVLAQGAVGLVGVVEAQIQAAKAAQAAQAAPAASSTSAGAPQASLQSVASIRATEIALTKQIDASTDTQAAIHLARRYNQLDANLSSLLYPQVATTDR</sequence>